<accession>A0ABP0HQM4</accession>
<comment type="caution">
    <text evidence="2">The sequence shown here is derived from an EMBL/GenBank/DDBJ whole genome shotgun (WGS) entry which is preliminary data.</text>
</comment>
<dbReference type="Proteomes" id="UP001642464">
    <property type="component" value="Unassembled WGS sequence"/>
</dbReference>
<evidence type="ECO:0000313" key="2">
    <source>
        <dbReference type="EMBL" id="CAK8992487.1"/>
    </source>
</evidence>
<gene>
    <name evidence="1" type="ORF">SCF082_LOCUS3042</name>
    <name evidence="2" type="ORF">SCF082_LOCUS3121</name>
</gene>
<protein>
    <recommendedName>
        <fullName evidence="4">Sfi1 spindle body domain-containing protein</fullName>
    </recommendedName>
</protein>
<proteinExistence type="predicted"/>
<keyword evidence="3" id="KW-1185">Reference proteome</keyword>
<evidence type="ECO:0008006" key="4">
    <source>
        <dbReference type="Google" id="ProtNLM"/>
    </source>
</evidence>
<dbReference type="EMBL" id="CAXAMM010001559">
    <property type="protein sequence ID" value="CAK8992487.1"/>
    <property type="molecule type" value="Genomic_DNA"/>
</dbReference>
<evidence type="ECO:0000313" key="3">
    <source>
        <dbReference type="Proteomes" id="UP001642464"/>
    </source>
</evidence>
<organism evidence="2 3">
    <name type="scientific">Durusdinium trenchii</name>
    <dbReference type="NCBI Taxonomy" id="1381693"/>
    <lineage>
        <taxon>Eukaryota</taxon>
        <taxon>Sar</taxon>
        <taxon>Alveolata</taxon>
        <taxon>Dinophyceae</taxon>
        <taxon>Suessiales</taxon>
        <taxon>Symbiodiniaceae</taxon>
        <taxon>Durusdinium</taxon>
    </lineage>
</organism>
<name>A0ABP0HQM4_9DINO</name>
<evidence type="ECO:0000313" key="1">
    <source>
        <dbReference type="EMBL" id="CAK8992280.1"/>
    </source>
</evidence>
<reference evidence="2 3" key="1">
    <citation type="submission" date="2024-02" db="EMBL/GenBank/DDBJ databases">
        <authorList>
            <person name="Chen Y."/>
            <person name="Shah S."/>
            <person name="Dougan E. K."/>
            <person name="Thang M."/>
            <person name="Chan C."/>
        </authorList>
    </citation>
    <scope>NUCLEOTIDE SEQUENCE [LARGE SCALE GENOMIC DNA]</scope>
</reference>
<dbReference type="EMBL" id="CAXAMM010001536">
    <property type="protein sequence ID" value="CAK8992280.1"/>
    <property type="molecule type" value="Genomic_DNA"/>
</dbReference>
<sequence length="482" mass="56659">MAWLPDSDLEKAACLARKASELTDVGRLLRRRRVLRAWSCTLRVFFTTDRHWRERLRWLLRIWHSASKGRLKRMSKSSDVKCQIEGISFAAWRVSLTINQLERRSAWLLVRSALLSWIRLAEGARQRDEIATTWCRTVVADRCCRAVATWHQAASLRRRCKALRQRKRLQKLLKSLHQWLGFSCDQQRLLRLVDACNEKRSRLAQRRAIFGLYQETQMKSYTRQLLSLASQKAKQLLLVLILQILRTWSAFSKKRLALRAKVLCFQQQQLQSRVRSALLQLWQLQQQSRQRCGLEQLAERSYQRVAVDQARLWLLRVRRQVAMSHCLEAEVAAKCDALEEETVQRFFQAWHGRLIQRRLWRRQCEHASAKLAALRCDSALRHWWSSAMLTRCSEQVRQVNVQAQVQRVLRSWFGLTAALSKRQTTKVQTLKAFITRLRVQCRQSQLSKAAAWHDSCRVLGLAFLSWQIAAFQNNLRDELPSP</sequence>